<feature type="domain" description="HTH deoR-type" evidence="4">
    <location>
        <begin position="14"/>
        <end position="80"/>
    </location>
</feature>
<comment type="caution">
    <text evidence="5">The sequence shown here is derived from an EMBL/GenBank/DDBJ whole genome shotgun (WGS) entry which is preliminary data.</text>
</comment>
<dbReference type="PROSITE" id="PS52050">
    <property type="entry name" value="WYL"/>
    <property type="match status" value="1"/>
</dbReference>
<dbReference type="Pfam" id="PF08279">
    <property type="entry name" value="HTH_11"/>
    <property type="match status" value="1"/>
</dbReference>
<dbReference type="InterPro" id="IPR013196">
    <property type="entry name" value="HTH_11"/>
</dbReference>
<dbReference type="PROSITE" id="PS51000">
    <property type="entry name" value="HTH_DEOR_2"/>
    <property type="match status" value="1"/>
</dbReference>
<dbReference type="PROSITE" id="PS00894">
    <property type="entry name" value="HTH_DEOR_1"/>
    <property type="match status" value="1"/>
</dbReference>
<name>A0ABV9SQZ4_9ACTN</name>
<dbReference type="InterPro" id="IPR001034">
    <property type="entry name" value="DeoR_HTH"/>
</dbReference>
<keyword evidence="3" id="KW-0804">Transcription</keyword>
<dbReference type="InterPro" id="IPR026881">
    <property type="entry name" value="WYL_dom"/>
</dbReference>
<sequence>MQHTTGPASTRRAMPGRLLRLLSLLQSRRQWQGPELADRLGISRRTLRRDVERLRELDYAVQATTGTAGGYRLAGGGRATPALLLDDDEALAAALALATAAAGAPAIAEGAARALTKLEALLPARLRPHLAALGGAAAALPHRGAVDIDPARLALLAGCCRDGELLAFDYRDRRGATGRRRVEPHHVVTAQGRWYLIAYDPERADWRTFRADRIADPLPTRRRFTPRPLPAAGPAAFLARAMAEADYPHTARLRVDLPAEQVRSRLFHTVPGTVAPDGDHRCRVRLAAHAPELVVHYVAAITALGAPVDIDASPEVAERLHSLGRRLAR</sequence>
<proteinExistence type="predicted"/>
<evidence type="ECO:0000313" key="6">
    <source>
        <dbReference type="Proteomes" id="UP001595858"/>
    </source>
</evidence>
<dbReference type="EMBL" id="JBHSIY010000019">
    <property type="protein sequence ID" value="MFC4868751.1"/>
    <property type="molecule type" value="Genomic_DNA"/>
</dbReference>
<dbReference type="InterPro" id="IPR036390">
    <property type="entry name" value="WH_DNA-bd_sf"/>
</dbReference>
<dbReference type="Gene3D" id="1.10.10.10">
    <property type="entry name" value="Winged helix-like DNA-binding domain superfamily/Winged helix DNA-binding domain"/>
    <property type="match status" value="1"/>
</dbReference>
<dbReference type="Pfam" id="PF13280">
    <property type="entry name" value="WYL"/>
    <property type="match status" value="1"/>
</dbReference>
<evidence type="ECO:0000313" key="5">
    <source>
        <dbReference type="EMBL" id="MFC4868751.1"/>
    </source>
</evidence>
<dbReference type="InterPro" id="IPR028349">
    <property type="entry name" value="PafC-like"/>
</dbReference>
<dbReference type="Proteomes" id="UP001595858">
    <property type="component" value="Unassembled WGS sequence"/>
</dbReference>
<organism evidence="5 6">
    <name type="scientific">Streptomonospora arabica</name>
    <dbReference type="NCBI Taxonomy" id="412417"/>
    <lineage>
        <taxon>Bacteria</taxon>
        <taxon>Bacillati</taxon>
        <taxon>Actinomycetota</taxon>
        <taxon>Actinomycetes</taxon>
        <taxon>Streptosporangiales</taxon>
        <taxon>Nocardiopsidaceae</taxon>
        <taxon>Streptomonospora</taxon>
    </lineage>
</organism>
<evidence type="ECO:0000259" key="4">
    <source>
        <dbReference type="PROSITE" id="PS51000"/>
    </source>
</evidence>
<reference evidence="6" key="1">
    <citation type="journal article" date="2019" name="Int. J. Syst. Evol. Microbiol.">
        <title>The Global Catalogue of Microorganisms (GCM) 10K type strain sequencing project: providing services to taxonomists for standard genome sequencing and annotation.</title>
        <authorList>
            <consortium name="The Broad Institute Genomics Platform"/>
            <consortium name="The Broad Institute Genome Sequencing Center for Infectious Disease"/>
            <person name="Wu L."/>
            <person name="Ma J."/>
        </authorList>
    </citation>
    <scope>NUCLEOTIDE SEQUENCE [LARGE SCALE GENOMIC DNA]</scope>
    <source>
        <strain evidence="6">CGMCC 4.7304</strain>
    </source>
</reference>
<dbReference type="InterPro" id="IPR051534">
    <property type="entry name" value="CBASS_pafABC_assoc_protein"/>
</dbReference>
<dbReference type="InterPro" id="IPR018356">
    <property type="entry name" value="Tscrpt_reg_HTH_DeoR_CS"/>
</dbReference>
<protein>
    <submittedName>
        <fullName evidence="5">Transcriptional regulator</fullName>
    </submittedName>
</protein>
<dbReference type="RefSeq" id="WP_344143161.1">
    <property type="nucleotide sequence ID" value="NZ_BAAAQI010000006.1"/>
</dbReference>
<keyword evidence="1" id="KW-0805">Transcription regulation</keyword>
<dbReference type="SUPFAM" id="SSF46785">
    <property type="entry name" value="Winged helix' DNA-binding domain"/>
    <property type="match status" value="1"/>
</dbReference>
<gene>
    <name evidence="5" type="ORF">ACFPCZ_19115</name>
</gene>
<evidence type="ECO:0000256" key="3">
    <source>
        <dbReference type="ARBA" id="ARBA00023163"/>
    </source>
</evidence>
<dbReference type="PIRSF" id="PIRSF016838">
    <property type="entry name" value="PafC"/>
    <property type="match status" value="1"/>
</dbReference>
<evidence type="ECO:0000256" key="1">
    <source>
        <dbReference type="ARBA" id="ARBA00023015"/>
    </source>
</evidence>
<dbReference type="PANTHER" id="PTHR34580">
    <property type="match status" value="1"/>
</dbReference>
<keyword evidence="6" id="KW-1185">Reference proteome</keyword>
<keyword evidence="2" id="KW-0238">DNA-binding</keyword>
<accession>A0ABV9SQZ4</accession>
<dbReference type="InterPro" id="IPR036388">
    <property type="entry name" value="WH-like_DNA-bd_sf"/>
</dbReference>
<evidence type="ECO:0000256" key="2">
    <source>
        <dbReference type="ARBA" id="ARBA00023125"/>
    </source>
</evidence>
<dbReference type="PANTHER" id="PTHR34580:SF3">
    <property type="entry name" value="PROTEIN PAFB"/>
    <property type="match status" value="1"/>
</dbReference>